<comment type="caution">
    <text evidence="1">The sequence shown here is derived from an EMBL/GenBank/DDBJ whole genome shotgun (WGS) entry which is preliminary data.</text>
</comment>
<evidence type="ECO:0000313" key="1">
    <source>
        <dbReference type="EMBL" id="KAH3821347.1"/>
    </source>
</evidence>
<gene>
    <name evidence="1" type="ORF">DPMN_123110</name>
</gene>
<protein>
    <submittedName>
        <fullName evidence="1">Uncharacterized protein</fullName>
    </submittedName>
</protein>
<proteinExistence type="predicted"/>
<dbReference type="AlphaFoldDB" id="A0A9D4JV26"/>
<evidence type="ECO:0000313" key="2">
    <source>
        <dbReference type="Proteomes" id="UP000828390"/>
    </source>
</evidence>
<reference evidence="1" key="2">
    <citation type="submission" date="2020-11" db="EMBL/GenBank/DDBJ databases">
        <authorList>
            <person name="McCartney M.A."/>
            <person name="Auch B."/>
            <person name="Kono T."/>
            <person name="Mallez S."/>
            <person name="Becker A."/>
            <person name="Gohl D.M."/>
            <person name="Silverstein K.A.T."/>
            <person name="Koren S."/>
            <person name="Bechman K.B."/>
            <person name="Herman A."/>
            <person name="Abrahante J.E."/>
            <person name="Garbe J."/>
        </authorList>
    </citation>
    <scope>NUCLEOTIDE SEQUENCE</scope>
    <source>
        <strain evidence="1">Duluth1</strain>
        <tissue evidence="1">Whole animal</tissue>
    </source>
</reference>
<dbReference type="EMBL" id="JAIWYP010000005">
    <property type="protein sequence ID" value="KAH3821347.1"/>
    <property type="molecule type" value="Genomic_DNA"/>
</dbReference>
<reference evidence="1" key="1">
    <citation type="journal article" date="2019" name="bioRxiv">
        <title>The Genome of the Zebra Mussel, Dreissena polymorpha: A Resource for Invasive Species Research.</title>
        <authorList>
            <person name="McCartney M.A."/>
            <person name="Auch B."/>
            <person name="Kono T."/>
            <person name="Mallez S."/>
            <person name="Zhang Y."/>
            <person name="Obille A."/>
            <person name="Becker A."/>
            <person name="Abrahante J.E."/>
            <person name="Garbe J."/>
            <person name="Badalamenti J.P."/>
            <person name="Herman A."/>
            <person name="Mangelson H."/>
            <person name="Liachko I."/>
            <person name="Sullivan S."/>
            <person name="Sone E.D."/>
            <person name="Koren S."/>
            <person name="Silverstein K.A.T."/>
            <person name="Beckman K.B."/>
            <person name="Gohl D.M."/>
        </authorList>
    </citation>
    <scope>NUCLEOTIDE SEQUENCE</scope>
    <source>
        <strain evidence="1">Duluth1</strain>
        <tissue evidence="1">Whole animal</tissue>
    </source>
</reference>
<keyword evidence="2" id="KW-1185">Reference proteome</keyword>
<organism evidence="1 2">
    <name type="scientific">Dreissena polymorpha</name>
    <name type="common">Zebra mussel</name>
    <name type="synonym">Mytilus polymorpha</name>
    <dbReference type="NCBI Taxonomy" id="45954"/>
    <lineage>
        <taxon>Eukaryota</taxon>
        <taxon>Metazoa</taxon>
        <taxon>Spiralia</taxon>
        <taxon>Lophotrochozoa</taxon>
        <taxon>Mollusca</taxon>
        <taxon>Bivalvia</taxon>
        <taxon>Autobranchia</taxon>
        <taxon>Heteroconchia</taxon>
        <taxon>Euheterodonta</taxon>
        <taxon>Imparidentia</taxon>
        <taxon>Neoheterodontei</taxon>
        <taxon>Myida</taxon>
        <taxon>Dreissenoidea</taxon>
        <taxon>Dreissenidae</taxon>
        <taxon>Dreissena</taxon>
    </lineage>
</organism>
<accession>A0A9D4JV26</accession>
<sequence>MRRILIRTTQLQNHGRPSCSSINYQRLPSIPREVVEQHKVAKEVNAKGLDNIHESWYMQWWR</sequence>
<name>A0A9D4JV26_DREPO</name>
<dbReference type="Proteomes" id="UP000828390">
    <property type="component" value="Unassembled WGS sequence"/>
</dbReference>